<dbReference type="GO" id="GO:0005506">
    <property type="term" value="F:iron ion binding"/>
    <property type="evidence" value="ECO:0007669"/>
    <property type="project" value="InterPro"/>
</dbReference>
<dbReference type="CDD" id="cd11065">
    <property type="entry name" value="CYP64-like"/>
    <property type="match status" value="1"/>
</dbReference>
<comment type="cofactor">
    <cofactor evidence="5">
        <name>heme</name>
        <dbReference type="ChEBI" id="CHEBI:30413"/>
    </cofactor>
</comment>
<keyword evidence="7" id="KW-0732">Signal</keyword>
<reference evidence="8" key="2">
    <citation type="submission" date="2023-05" db="EMBL/GenBank/DDBJ databases">
        <authorList>
            <consortium name="Lawrence Berkeley National Laboratory"/>
            <person name="Steindorff A."/>
            <person name="Hensen N."/>
            <person name="Bonometti L."/>
            <person name="Westerberg I."/>
            <person name="Brannstrom I.O."/>
            <person name="Guillou S."/>
            <person name="Cros-Aarteil S."/>
            <person name="Calhoun S."/>
            <person name="Haridas S."/>
            <person name="Kuo A."/>
            <person name="Mondo S."/>
            <person name="Pangilinan J."/>
            <person name="Riley R."/>
            <person name="Labutti K."/>
            <person name="Andreopoulos B."/>
            <person name="Lipzen A."/>
            <person name="Chen C."/>
            <person name="Yanf M."/>
            <person name="Daum C."/>
            <person name="Ng V."/>
            <person name="Clum A."/>
            <person name="Ohm R."/>
            <person name="Martin F."/>
            <person name="Silar P."/>
            <person name="Natvig D."/>
            <person name="Lalanne C."/>
            <person name="Gautier V."/>
            <person name="Ament-Velasquez S.L."/>
            <person name="Kruys A."/>
            <person name="Hutchinson M.I."/>
            <person name="Powell A.J."/>
            <person name="Barry K."/>
            <person name="Miller A.N."/>
            <person name="Grigoriev I.V."/>
            <person name="Debuchy R."/>
            <person name="Gladieux P."/>
            <person name="Thoren M.H."/>
            <person name="Johannesson H."/>
        </authorList>
    </citation>
    <scope>NUCLEOTIDE SEQUENCE</scope>
    <source>
        <strain evidence="8">PSN243</strain>
    </source>
</reference>
<dbReference type="GO" id="GO:0016705">
    <property type="term" value="F:oxidoreductase activity, acting on paired donors, with incorporation or reduction of molecular oxygen"/>
    <property type="evidence" value="ECO:0007669"/>
    <property type="project" value="InterPro"/>
</dbReference>
<comment type="caution">
    <text evidence="8">The sequence shown here is derived from an EMBL/GenBank/DDBJ whole genome shotgun (WGS) entry which is preliminary data.</text>
</comment>
<accession>A0AAV9GS08</accession>
<dbReference type="InterPro" id="IPR002401">
    <property type="entry name" value="Cyt_P450_E_grp-I"/>
</dbReference>
<dbReference type="Pfam" id="PF00067">
    <property type="entry name" value="p450"/>
    <property type="match status" value="1"/>
</dbReference>
<proteinExistence type="inferred from homology"/>
<reference evidence="8" key="1">
    <citation type="journal article" date="2023" name="Mol. Phylogenet. Evol.">
        <title>Genome-scale phylogeny and comparative genomics of the fungal order Sordariales.</title>
        <authorList>
            <person name="Hensen N."/>
            <person name="Bonometti L."/>
            <person name="Westerberg I."/>
            <person name="Brannstrom I.O."/>
            <person name="Guillou S."/>
            <person name="Cros-Aarteil S."/>
            <person name="Calhoun S."/>
            <person name="Haridas S."/>
            <person name="Kuo A."/>
            <person name="Mondo S."/>
            <person name="Pangilinan J."/>
            <person name="Riley R."/>
            <person name="LaButti K."/>
            <person name="Andreopoulos B."/>
            <person name="Lipzen A."/>
            <person name="Chen C."/>
            <person name="Yan M."/>
            <person name="Daum C."/>
            <person name="Ng V."/>
            <person name="Clum A."/>
            <person name="Steindorff A."/>
            <person name="Ohm R.A."/>
            <person name="Martin F."/>
            <person name="Silar P."/>
            <person name="Natvig D.O."/>
            <person name="Lalanne C."/>
            <person name="Gautier V."/>
            <person name="Ament-Velasquez S.L."/>
            <person name="Kruys A."/>
            <person name="Hutchinson M.I."/>
            <person name="Powell A.J."/>
            <person name="Barry K."/>
            <person name="Miller A.N."/>
            <person name="Grigoriev I.V."/>
            <person name="Debuchy R."/>
            <person name="Gladieux P."/>
            <person name="Hiltunen Thoren M."/>
            <person name="Johannesson H."/>
        </authorList>
    </citation>
    <scope>NUCLEOTIDE SEQUENCE</scope>
    <source>
        <strain evidence="8">PSN243</strain>
    </source>
</reference>
<evidence type="ECO:0000256" key="3">
    <source>
        <dbReference type="ARBA" id="ARBA00023002"/>
    </source>
</evidence>
<feature type="chain" id="PRO_5043564015" evidence="7">
    <location>
        <begin position="17"/>
        <end position="567"/>
    </location>
</feature>
<keyword evidence="2 5" id="KW-0479">Metal-binding</keyword>
<dbReference type="InterPro" id="IPR050364">
    <property type="entry name" value="Cytochrome_P450_fung"/>
</dbReference>
<evidence type="ECO:0000313" key="8">
    <source>
        <dbReference type="EMBL" id="KAK4451022.1"/>
    </source>
</evidence>
<dbReference type="PANTHER" id="PTHR46300:SF8">
    <property type="entry name" value="CYTOCHROME P450 2E1"/>
    <property type="match status" value="1"/>
</dbReference>
<evidence type="ECO:0000256" key="2">
    <source>
        <dbReference type="ARBA" id="ARBA00022723"/>
    </source>
</evidence>
<feature type="signal peptide" evidence="7">
    <location>
        <begin position="1"/>
        <end position="16"/>
    </location>
</feature>
<dbReference type="PRINTS" id="PR00463">
    <property type="entry name" value="EP450I"/>
</dbReference>
<dbReference type="InterPro" id="IPR001128">
    <property type="entry name" value="Cyt_P450"/>
</dbReference>
<keyword evidence="5" id="KW-0349">Heme</keyword>
<gene>
    <name evidence="8" type="ORF">QBC34DRAFT_424325</name>
</gene>
<comment type="similarity">
    <text evidence="1">Belongs to the cytochrome P450 family.</text>
</comment>
<dbReference type="EMBL" id="MU865930">
    <property type="protein sequence ID" value="KAK4451022.1"/>
    <property type="molecule type" value="Genomic_DNA"/>
</dbReference>
<evidence type="ECO:0000256" key="5">
    <source>
        <dbReference type="PIRSR" id="PIRSR602401-1"/>
    </source>
</evidence>
<dbReference type="InterPro" id="IPR036396">
    <property type="entry name" value="Cyt_P450_sf"/>
</dbReference>
<evidence type="ECO:0000313" key="9">
    <source>
        <dbReference type="Proteomes" id="UP001321760"/>
    </source>
</evidence>
<name>A0AAV9GS08_9PEZI</name>
<feature type="region of interest" description="Disordered" evidence="6">
    <location>
        <begin position="508"/>
        <end position="534"/>
    </location>
</feature>
<dbReference type="Gene3D" id="1.10.630.10">
    <property type="entry name" value="Cytochrome P450"/>
    <property type="match status" value="1"/>
</dbReference>
<dbReference type="AlphaFoldDB" id="A0AAV9GS08"/>
<evidence type="ECO:0000256" key="7">
    <source>
        <dbReference type="SAM" id="SignalP"/>
    </source>
</evidence>
<keyword evidence="9" id="KW-1185">Reference proteome</keyword>
<keyword evidence="4 5" id="KW-0408">Iron</keyword>
<dbReference type="SUPFAM" id="SSF48264">
    <property type="entry name" value="Cytochrome P450"/>
    <property type="match status" value="1"/>
</dbReference>
<sequence length="567" mass="64708">MAFPFALLALVGLVLVAVHQYLERRRLPAGVRPLPGPWNLPYIGRVHDVPTSGAWLKFFEWSKTYGPIYQTKMFGTTHVWISSEQVAHELLSKRAPIYSDRPTIPNLPDNRTSGDYLALLGRTETWKRQRKLCNHLMHTSALASLHGYPTHERSRFLHQMLHDPANYIEWVEQFTSRTVSRLSWGTAHPAQVLRHTTFGLLETISPSGALPNVLSFLRHVPEVISPWKKKERARHELESKLFRDNVAFVQDGVDNGTAAPSFIRTSLESGGDANEAMRVVGLMAIAGALTIGSPIQSYFLAMCHYPEWQEKLQNEIDTVLGGECPRWEDREKLPVLRAVVKEVIRWRPPVPTGIPHAIEKDDVYNGYFIPAGATIHALEWGITRDPKTYPSPEEFNPARWLSPEYPTFRAPLTKYPNLAGFSQFGFGRRTCQGVPIVEQDLFLAMGGMAWAFDVRNKIDPLTGKEIPVHWNEYTPLLIAKPVRFEFDAAPRDEGKVRRVREMWREAREDEEREEVECEGGSRSESSEEELESEEEVELLVVLEKGEKAWKTETMMRVIEVPGAWRWA</sequence>
<evidence type="ECO:0000256" key="6">
    <source>
        <dbReference type="SAM" id="MobiDB-lite"/>
    </source>
</evidence>
<keyword evidence="3" id="KW-0560">Oxidoreductase</keyword>
<feature type="binding site" description="axial binding residue" evidence="5">
    <location>
        <position position="431"/>
    </location>
    <ligand>
        <name>heme</name>
        <dbReference type="ChEBI" id="CHEBI:30413"/>
    </ligand>
    <ligandPart>
        <name>Fe</name>
        <dbReference type="ChEBI" id="CHEBI:18248"/>
    </ligandPart>
</feature>
<dbReference type="PANTHER" id="PTHR46300">
    <property type="entry name" value="P450, PUTATIVE (EUROFUNG)-RELATED-RELATED"/>
    <property type="match status" value="1"/>
</dbReference>
<dbReference type="Proteomes" id="UP001321760">
    <property type="component" value="Unassembled WGS sequence"/>
</dbReference>
<protein>
    <submittedName>
        <fullName evidence="8">Cytochrome P450</fullName>
    </submittedName>
</protein>
<dbReference type="GO" id="GO:0020037">
    <property type="term" value="F:heme binding"/>
    <property type="evidence" value="ECO:0007669"/>
    <property type="project" value="InterPro"/>
</dbReference>
<evidence type="ECO:0000256" key="1">
    <source>
        <dbReference type="ARBA" id="ARBA00010617"/>
    </source>
</evidence>
<dbReference type="PRINTS" id="PR00385">
    <property type="entry name" value="P450"/>
</dbReference>
<evidence type="ECO:0000256" key="4">
    <source>
        <dbReference type="ARBA" id="ARBA00023004"/>
    </source>
</evidence>
<organism evidence="8 9">
    <name type="scientific">Podospora aff. communis PSN243</name>
    <dbReference type="NCBI Taxonomy" id="3040156"/>
    <lineage>
        <taxon>Eukaryota</taxon>
        <taxon>Fungi</taxon>
        <taxon>Dikarya</taxon>
        <taxon>Ascomycota</taxon>
        <taxon>Pezizomycotina</taxon>
        <taxon>Sordariomycetes</taxon>
        <taxon>Sordariomycetidae</taxon>
        <taxon>Sordariales</taxon>
        <taxon>Podosporaceae</taxon>
        <taxon>Podospora</taxon>
    </lineage>
</organism>
<dbReference type="GO" id="GO:0004497">
    <property type="term" value="F:monooxygenase activity"/>
    <property type="evidence" value="ECO:0007669"/>
    <property type="project" value="InterPro"/>
</dbReference>